<organism evidence="2 3">
    <name type="scientific">Parazoarcus communis</name>
    <dbReference type="NCBI Taxonomy" id="41977"/>
    <lineage>
        <taxon>Bacteria</taxon>
        <taxon>Pseudomonadati</taxon>
        <taxon>Pseudomonadota</taxon>
        <taxon>Betaproteobacteria</taxon>
        <taxon>Rhodocyclales</taxon>
        <taxon>Zoogloeaceae</taxon>
        <taxon>Parazoarcus</taxon>
    </lineage>
</organism>
<dbReference type="AlphaFoldDB" id="A0A2U8H1T3"/>
<reference evidence="2 3" key="1">
    <citation type="submission" date="2017-06" db="EMBL/GenBank/DDBJ databases">
        <title>Azoarcus sp. TSNA42 complete genome sequence.</title>
        <authorList>
            <person name="Woo J.-H."/>
            <person name="Kim H.-S."/>
        </authorList>
    </citation>
    <scope>NUCLEOTIDE SEQUENCE [LARGE SCALE GENOMIC DNA]</scope>
    <source>
        <strain evidence="2 3">TSNA42</strain>
    </source>
</reference>
<name>A0A2U8H1T3_9RHOO</name>
<dbReference type="Pfam" id="PF13524">
    <property type="entry name" value="Glyco_trans_1_2"/>
    <property type="match status" value="1"/>
</dbReference>
<dbReference type="SUPFAM" id="SSF53756">
    <property type="entry name" value="UDP-Glycosyltransferase/glycogen phosphorylase"/>
    <property type="match status" value="1"/>
</dbReference>
<dbReference type="GO" id="GO:0016740">
    <property type="term" value="F:transferase activity"/>
    <property type="evidence" value="ECO:0007669"/>
    <property type="project" value="UniProtKB-KW"/>
</dbReference>
<accession>A0A2U8H1T3</accession>
<keyword evidence="2" id="KW-0808">Transferase</keyword>
<protein>
    <submittedName>
        <fullName evidence="2">Glycosyltransferase</fullName>
    </submittedName>
</protein>
<dbReference type="Gene3D" id="3.40.50.2000">
    <property type="entry name" value="Glycogen Phosphorylase B"/>
    <property type="match status" value="1"/>
</dbReference>
<dbReference type="InterPro" id="IPR055259">
    <property type="entry name" value="YkvP/CgeB_Glyco_trans-like"/>
</dbReference>
<evidence type="ECO:0000313" key="3">
    <source>
        <dbReference type="Proteomes" id="UP000244902"/>
    </source>
</evidence>
<gene>
    <name evidence="2" type="ORF">CEW87_09460</name>
</gene>
<dbReference type="EMBL" id="CP022188">
    <property type="protein sequence ID" value="AWI79580.1"/>
    <property type="molecule type" value="Genomic_DNA"/>
</dbReference>
<dbReference type="RefSeq" id="WP_108972533.1">
    <property type="nucleotide sequence ID" value="NZ_CP022188.1"/>
</dbReference>
<proteinExistence type="predicted"/>
<evidence type="ECO:0000259" key="1">
    <source>
        <dbReference type="Pfam" id="PF13524"/>
    </source>
</evidence>
<dbReference type="OrthoDB" id="9178495at2"/>
<sequence>MKILLLVQKEQRVILDRLYDGIAAHSDCEVRWLNRSEQANLRKYFRNSVDQTQYDRIIFFLRFKLEIRQASFISTVRNLVILEHDACQNYFDGKYQGAFSRHYSRMPWVRVLTSGYCVSRRLRDEGYDVVFVSKGYDQTVLRNLNIERDINLAFVGSTKSSVYHGRREMLQSIAGREKLLITRTESGDAYLQMLNRIRYFVSADVGIGEYMIKNFEAMACGCVLFAYDQGEAENRALGLEDMKNVVLYTSAEELSKKLAVLTRDAALSRRIAHAGQQLAEQQYAFSSVGARVVAALQAPLRAQPEMSRLERLRAFLRV</sequence>
<feature type="domain" description="Spore protein YkvP/CgeB glycosyl transferase-like" evidence="1">
    <location>
        <begin position="186"/>
        <end position="285"/>
    </location>
</feature>
<dbReference type="Proteomes" id="UP000244902">
    <property type="component" value="Chromosome"/>
</dbReference>
<evidence type="ECO:0000313" key="2">
    <source>
        <dbReference type="EMBL" id="AWI79580.1"/>
    </source>
</evidence>